<sequence>MAVPLFNLAPNLTVSRLCFGTMTFGEQNTLQESFCLLDKAFDSGINFFDSAEMYPVPQRAETHGRSEQYLGRWIKDRKIPRDRLILATKVAGPSGQMTWIRGGPECLDAKNIEEAIDNSLLRLQTDYIDLYQIHWPDRYVPMFGEIEYDPRRQYFSTPIEEQLHALTKAVDAGKVRYIGLSNETPYGVMKFLQVAGIIDGCSKIISLQNSYSLLCRTFDSALAECCHHERIFLLAYSPLAMGILSGKYFGGDGGPADARMNLFRGRYSEGESRYSLSSGATRTATREYLQIAEKYGLHPVSLAIGFVLKHPLVASAVFGATKIWQLQEIVNACHIELTAEVIAEINDVHSRFPNPCP</sequence>
<keyword evidence="2" id="KW-1185">Reference proteome</keyword>
<protein>
    <recommendedName>
        <fullName evidence="1">NADP-dependent oxidoreductase domain-containing protein</fullName>
    </recommendedName>
</protein>
<dbReference type="Gene3D" id="3.20.20.100">
    <property type="entry name" value="NADP-dependent oxidoreductase domain"/>
    <property type="match status" value="1"/>
</dbReference>
<accession>A0A9R0JDP3</accession>
<evidence type="ECO:0000259" key="1">
    <source>
        <dbReference type="Pfam" id="PF00248"/>
    </source>
</evidence>
<dbReference type="PANTHER" id="PTHR43147:SF2">
    <property type="entry name" value="NADP-DEPENDENT OXIDOREDUCTASE DOMAIN-CONTAINING PROTEIN"/>
    <property type="match status" value="1"/>
</dbReference>
<name>A0A9R0JDP3_SPIOL</name>
<dbReference type="InterPro" id="IPR036812">
    <property type="entry name" value="NAD(P)_OxRdtase_dom_sf"/>
</dbReference>
<dbReference type="Pfam" id="PF00248">
    <property type="entry name" value="Aldo_ket_red"/>
    <property type="match status" value="1"/>
</dbReference>
<dbReference type="RefSeq" id="XP_021865217.1">
    <property type="nucleotide sequence ID" value="XM_022009525.2"/>
</dbReference>
<dbReference type="Proteomes" id="UP000813463">
    <property type="component" value="Chromosome 6"/>
</dbReference>
<dbReference type="SUPFAM" id="SSF51430">
    <property type="entry name" value="NAD(P)-linked oxidoreductase"/>
    <property type="match status" value="1"/>
</dbReference>
<feature type="domain" description="NADP-dependent oxidoreductase" evidence="1">
    <location>
        <begin position="16"/>
        <end position="348"/>
    </location>
</feature>
<dbReference type="GeneID" id="110803975"/>
<gene>
    <name evidence="3" type="primary">LOC110803975</name>
</gene>
<organism evidence="2 3">
    <name type="scientific">Spinacia oleracea</name>
    <name type="common">Spinach</name>
    <dbReference type="NCBI Taxonomy" id="3562"/>
    <lineage>
        <taxon>Eukaryota</taxon>
        <taxon>Viridiplantae</taxon>
        <taxon>Streptophyta</taxon>
        <taxon>Embryophyta</taxon>
        <taxon>Tracheophyta</taxon>
        <taxon>Spermatophyta</taxon>
        <taxon>Magnoliopsida</taxon>
        <taxon>eudicotyledons</taxon>
        <taxon>Gunneridae</taxon>
        <taxon>Pentapetalae</taxon>
        <taxon>Caryophyllales</taxon>
        <taxon>Chenopodiaceae</taxon>
        <taxon>Chenopodioideae</taxon>
        <taxon>Anserineae</taxon>
        <taxon>Spinacia</taxon>
    </lineage>
</organism>
<dbReference type="AlphaFoldDB" id="A0A9R0JDP3"/>
<evidence type="ECO:0000313" key="2">
    <source>
        <dbReference type="Proteomes" id="UP000813463"/>
    </source>
</evidence>
<dbReference type="InterPro" id="IPR023210">
    <property type="entry name" value="NADP_OxRdtase_dom"/>
</dbReference>
<evidence type="ECO:0000313" key="3">
    <source>
        <dbReference type="RefSeq" id="XP_021865217.1"/>
    </source>
</evidence>
<dbReference type="OrthoDB" id="2310150at2759"/>
<proteinExistence type="predicted"/>
<reference evidence="2" key="1">
    <citation type="journal article" date="2021" name="Nat. Commun.">
        <title>Genomic analyses provide insights into spinach domestication and the genetic basis of agronomic traits.</title>
        <authorList>
            <person name="Cai X."/>
            <person name="Sun X."/>
            <person name="Xu C."/>
            <person name="Sun H."/>
            <person name="Wang X."/>
            <person name="Ge C."/>
            <person name="Zhang Z."/>
            <person name="Wang Q."/>
            <person name="Fei Z."/>
            <person name="Jiao C."/>
            <person name="Wang Q."/>
        </authorList>
    </citation>
    <scope>NUCLEOTIDE SEQUENCE [LARGE SCALE GENOMIC DNA]</scope>
    <source>
        <strain evidence="2">cv. Varoflay</strain>
    </source>
</reference>
<dbReference type="PANTHER" id="PTHR43147">
    <property type="entry name" value="PROTEIN TAS"/>
    <property type="match status" value="1"/>
</dbReference>
<dbReference type="KEGG" id="soe:110803975"/>
<dbReference type="CDD" id="cd19094">
    <property type="entry name" value="AKR_Tas-like"/>
    <property type="match status" value="1"/>
</dbReference>
<reference evidence="3" key="2">
    <citation type="submission" date="2025-08" db="UniProtKB">
        <authorList>
            <consortium name="RefSeq"/>
        </authorList>
    </citation>
    <scope>IDENTIFICATION</scope>
    <source>
        <tissue evidence="3">Leaf</tissue>
    </source>
</reference>